<comment type="similarity">
    <text evidence="4">Belongs to the MsrA Met sulfoxide reductase family.</text>
</comment>
<dbReference type="Pfam" id="PF01625">
    <property type="entry name" value="PMSR"/>
    <property type="match status" value="1"/>
</dbReference>
<dbReference type="RefSeq" id="WP_009195361.1">
    <property type="nucleotide sequence ID" value="NZ_AODQ01000042.1"/>
</dbReference>
<dbReference type="AlphaFoldDB" id="M7N6M0"/>
<feature type="active site" evidence="4">
    <location>
        <position position="59"/>
    </location>
</feature>
<comment type="catalytic activity">
    <reaction evidence="3 4">
        <text>[thioredoxin]-disulfide + L-methionine + H2O = L-methionine (S)-S-oxide + [thioredoxin]-dithiol</text>
        <dbReference type="Rhea" id="RHEA:19993"/>
        <dbReference type="Rhea" id="RHEA-COMP:10698"/>
        <dbReference type="Rhea" id="RHEA-COMP:10700"/>
        <dbReference type="ChEBI" id="CHEBI:15377"/>
        <dbReference type="ChEBI" id="CHEBI:29950"/>
        <dbReference type="ChEBI" id="CHEBI:50058"/>
        <dbReference type="ChEBI" id="CHEBI:57844"/>
        <dbReference type="ChEBI" id="CHEBI:58772"/>
        <dbReference type="EC" id="1.8.4.11"/>
    </reaction>
</comment>
<dbReference type="NCBIfam" id="TIGR00401">
    <property type="entry name" value="msrA"/>
    <property type="match status" value="1"/>
</dbReference>
<organism evidence="7 8">
    <name type="scientific">Cesiribacter andamanensis AMV16</name>
    <dbReference type="NCBI Taxonomy" id="1279009"/>
    <lineage>
        <taxon>Bacteria</taxon>
        <taxon>Pseudomonadati</taxon>
        <taxon>Bacteroidota</taxon>
        <taxon>Cytophagia</taxon>
        <taxon>Cytophagales</taxon>
        <taxon>Cesiribacteraceae</taxon>
        <taxon>Cesiribacter</taxon>
    </lineage>
</organism>
<feature type="domain" description="Peptide methionine sulphoxide reductase MsrA" evidence="6">
    <location>
        <begin position="53"/>
        <end position="203"/>
    </location>
</feature>
<comment type="function">
    <text evidence="4">Has an important function as a repair enzyme for proteins that have been inactivated by oxidation. Catalyzes the reversible oxidation-reduction of methionine sulfoxide in proteins to methionine.</text>
</comment>
<comment type="catalytic activity">
    <reaction evidence="2 4">
        <text>L-methionyl-[protein] + [thioredoxin]-disulfide + H2O = L-methionyl-(S)-S-oxide-[protein] + [thioredoxin]-dithiol</text>
        <dbReference type="Rhea" id="RHEA:14217"/>
        <dbReference type="Rhea" id="RHEA-COMP:10698"/>
        <dbReference type="Rhea" id="RHEA-COMP:10700"/>
        <dbReference type="Rhea" id="RHEA-COMP:12313"/>
        <dbReference type="Rhea" id="RHEA-COMP:12315"/>
        <dbReference type="ChEBI" id="CHEBI:15377"/>
        <dbReference type="ChEBI" id="CHEBI:16044"/>
        <dbReference type="ChEBI" id="CHEBI:29950"/>
        <dbReference type="ChEBI" id="CHEBI:44120"/>
        <dbReference type="ChEBI" id="CHEBI:50058"/>
        <dbReference type="EC" id="1.8.4.11"/>
    </reaction>
</comment>
<dbReference type="PANTHER" id="PTHR43774:SF1">
    <property type="entry name" value="PEPTIDE METHIONINE SULFOXIDE REDUCTASE MSRA 2"/>
    <property type="match status" value="1"/>
</dbReference>
<dbReference type="Proteomes" id="UP000011910">
    <property type="component" value="Unassembled WGS sequence"/>
</dbReference>
<reference evidence="7 8" key="1">
    <citation type="journal article" date="2013" name="Genome Announc.">
        <title>Draft Genome Sequence of Cesiribacter andamanensis Strain AMV16T, Isolated from a Soil Sample from a Mud Volcano in the Andaman Islands, India.</title>
        <authorList>
            <person name="Shivaji S."/>
            <person name="Ara S."/>
            <person name="Begum Z."/>
            <person name="Srinivas T.N."/>
            <person name="Singh A."/>
            <person name="Kumar Pinnaka A."/>
        </authorList>
    </citation>
    <scope>NUCLEOTIDE SEQUENCE [LARGE SCALE GENOMIC DNA]</scope>
    <source>
        <strain evidence="7 8">AMV16</strain>
    </source>
</reference>
<dbReference type="GO" id="GO:0033744">
    <property type="term" value="F:L-methionine:thioredoxin-disulfide S-oxidoreductase activity"/>
    <property type="evidence" value="ECO:0007669"/>
    <property type="project" value="RHEA"/>
</dbReference>
<evidence type="ECO:0000259" key="6">
    <source>
        <dbReference type="Pfam" id="PF01625"/>
    </source>
</evidence>
<evidence type="ECO:0000313" key="7">
    <source>
        <dbReference type="EMBL" id="EMR02871.1"/>
    </source>
</evidence>
<dbReference type="HAMAP" id="MF_01401">
    <property type="entry name" value="MsrA"/>
    <property type="match status" value="1"/>
</dbReference>
<dbReference type="EC" id="1.8.4.11" evidence="4"/>
<evidence type="ECO:0000313" key="8">
    <source>
        <dbReference type="Proteomes" id="UP000011910"/>
    </source>
</evidence>
<dbReference type="Gene3D" id="3.30.1060.10">
    <property type="entry name" value="Peptide methionine sulphoxide reductase MsrA"/>
    <property type="match status" value="1"/>
</dbReference>
<dbReference type="InterPro" id="IPR002569">
    <property type="entry name" value="Met_Sox_Rdtase_MsrA_dom"/>
</dbReference>
<evidence type="ECO:0000256" key="4">
    <source>
        <dbReference type="HAMAP-Rule" id="MF_01401"/>
    </source>
</evidence>
<keyword evidence="1 4" id="KW-0560">Oxidoreductase</keyword>
<dbReference type="PATRIC" id="fig|1279009.4.peg.1993"/>
<gene>
    <name evidence="7" type="primary">mrsA_2</name>
    <name evidence="4" type="synonym">msrA</name>
    <name evidence="7" type="ORF">ADICEAN_01965</name>
</gene>
<evidence type="ECO:0000256" key="2">
    <source>
        <dbReference type="ARBA" id="ARBA00047806"/>
    </source>
</evidence>
<accession>M7N6M0</accession>
<dbReference type="eggNOG" id="COG0225">
    <property type="taxonomic scope" value="Bacteria"/>
</dbReference>
<feature type="chain" id="PRO_5004081940" description="Peptide methionine sulfoxide reductase MsrA" evidence="5">
    <location>
        <begin position="30"/>
        <end position="230"/>
    </location>
</feature>
<dbReference type="PANTHER" id="PTHR43774">
    <property type="entry name" value="PEPTIDE METHIONINE SULFOXIDE REDUCTASE"/>
    <property type="match status" value="1"/>
</dbReference>
<keyword evidence="5" id="KW-0732">Signal</keyword>
<feature type="signal peptide" evidence="5">
    <location>
        <begin position="1"/>
        <end position="29"/>
    </location>
</feature>
<protein>
    <recommendedName>
        <fullName evidence="4">Peptide methionine sulfoxide reductase MsrA</fullName>
        <shortName evidence="4">Protein-methionine-S-oxide reductase</shortName>
        <ecNumber evidence="4">1.8.4.11</ecNumber>
    </recommendedName>
    <alternativeName>
        <fullName evidence="4">Peptide-methionine (S)-S-oxide reductase</fullName>
        <shortName evidence="4">Peptide Met(O) reductase</shortName>
    </alternativeName>
</protein>
<evidence type="ECO:0000256" key="5">
    <source>
        <dbReference type="SAM" id="SignalP"/>
    </source>
</evidence>
<sequence>MNHYKPKKKNNLYLLLAMLAALQIGLWQEGGATGSALLQKAPAQQQADGIARAVFASGCFWCTEAVFERVEGVQEVVSGYAGGTSPNPTYKKVSAGLTDYAEAVLVYYDSTKVSYETLLEVFFHSHDPTQLNRQGPDIGKQYRSSILYNSRYQEQLARAYMARLSEQKVFPRAIVTQLEPLTKFWRAEAYHQDYYELHPDDPYIKAVSAPKVRKFEKEYPHLLKKSYRPN</sequence>
<comment type="caution">
    <text evidence="7">The sequence shown here is derived from an EMBL/GenBank/DDBJ whole genome shotgun (WGS) entry which is preliminary data.</text>
</comment>
<name>M7N6M0_9BACT</name>
<evidence type="ECO:0000256" key="3">
    <source>
        <dbReference type="ARBA" id="ARBA00048782"/>
    </source>
</evidence>
<proteinExistence type="inferred from homology"/>
<dbReference type="STRING" id="1279009.ADICEAN_01965"/>
<evidence type="ECO:0000256" key="1">
    <source>
        <dbReference type="ARBA" id="ARBA00023002"/>
    </source>
</evidence>
<keyword evidence="8" id="KW-1185">Reference proteome</keyword>
<dbReference type="GO" id="GO:0008113">
    <property type="term" value="F:peptide-methionine (S)-S-oxide reductase activity"/>
    <property type="evidence" value="ECO:0007669"/>
    <property type="project" value="UniProtKB-UniRule"/>
</dbReference>
<dbReference type="SUPFAM" id="SSF55068">
    <property type="entry name" value="Peptide methionine sulfoxide reductase"/>
    <property type="match status" value="1"/>
</dbReference>
<dbReference type="EMBL" id="AODQ01000042">
    <property type="protein sequence ID" value="EMR02871.1"/>
    <property type="molecule type" value="Genomic_DNA"/>
</dbReference>
<dbReference type="InterPro" id="IPR036509">
    <property type="entry name" value="Met_Sox_Rdtase_MsrA_sf"/>
</dbReference>